<dbReference type="EMBL" id="CDMZ01001625">
    <property type="protein sequence ID" value="CEM35369.1"/>
    <property type="molecule type" value="Genomic_DNA"/>
</dbReference>
<reference evidence="1" key="1">
    <citation type="submission" date="2014-11" db="EMBL/GenBank/DDBJ databases">
        <authorList>
            <person name="Otto D Thomas"/>
            <person name="Naeem Raeece"/>
        </authorList>
    </citation>
    <scope>NUCLEOTIDE SEQUENCE</scope>
</reference>
<name>A0A0G4GWI9_9ALVE</name>
<organism evidence="1">
    <name type="scientific">Chromera velia CCMP2878</name>
    <dbReference type="NCBI Taxonomy" id="1169474"/>
    <lineage>
        <taxon>Eukaryota</taxon>
        <taxon>Sar</taxon>
        <taxon>Alveolata</taxon>
        <taxon>Colpodellida</taxon>
        <taxon>Chromeraceae</taxon>
        <taxon>Chromera</taxon>
    </lineage>
</organism>
<dbReference type="AlphaFoldDB" id="A0A0G4GWI9"/>
<protein>
    <submittedName>
        <fullName evidence="1">Uncharacterized protein</fullName>
    </submittedName>
</protein>
<evidence type="ECO:0000313" key="1">
    <source>
        <dbReference type="EMBL" id="CEM35369.1"/>
    </source>
</evidence>
<sequence>KGKSAVDHAAKHPEIVQYLRRAGEIQDAAKRWSLRDAAACFRACLLQARRPASLDPSPSSVPRLTERDDDGLWGLPVEAWGEMVRTLRLIGVKKEEHMSGGPPLGAASLSPPVVATATAATPSVSPASLHVHMLFSLLSEGMAAVQGLKEALNHTDAFRALQGSLRERVEEKNSRYLSHRDKEVVAEAPYPIVAEETIKRDAARLELQEALRASLCLGNAALRVCVPWQRGQVTAVPVLIAFPLKCLQSVLKRLVQR</sequence>
<gene>
    <name evidence="1" type="ORF">Cvel_23688</name>
</gene>
<dbReference type="VEuPathDB" id="CryptoDB:Cvel_23688"/>
<proteinExistence type="predicted"/>
<accession>A0A0G4GWI9</accession>
<feature type="non-terminal residue" evidence="1">
    <location>
        <position position="1"/>
    </location>
</feature>